<protein>
    <recommendedName>
        <fullName evidence="5">DUF805 domain-containing protein</fullName>
    </recommendedName>
</protein>
<dbReference type="InterPro" id="IPR008523">
    <property type="entry name" value="DUF805"/>
</dbReference>
<feature type="compositionally biased region" description="Low complexity" evidence="1">
    <location>
        <begin position="168"/>
        <end position="179"/>
    </location>
</feature>
<evidence type="ECO:0000313" key="3">
    <source>
        <dbReference type="EMBL" id="GLF99404.1"/>
    </source>
</evidence>
<feature type="compositionally biased region" description="Low complexity" evidence="1">
    <location>
        <begin position="148"/>
        <end position="160"/>
    </location>
</feature>
<sequence length="197" mass="21729">MNWYLTVLKKYATFSGRARRKEYWMFTLFHIVALIALTIVDLILWSPNSFLFFLYAIATFLPSLAVTVRRLHDTGRSGWWILLNLVPLVGWIIVLVFTCLDGEPHDNKWGQNPKHDALGGSYGGGYQVPGYPAPGQYPVQGQAGGYGQPQQGYGQPQQGYGQPGQPGPYGQQQPGQYPAPGQPGYGQQPGQPGPYGQ</sequence>
<evidence type="ECO:0000313" key="4">
    <source>
        <dbReference type="Proteomes" id="UP001291653"/>
    </source>
</evidence>
<keyword evidence="2" id="KW-1133">Transmembrane helix</keyword>
<evidence type="ECO:0000256" key="1">
    <source>
        <dbReference type="SAM" id="MobiDB-lite"/>
    </source>
</evidence>
<keyword evidence="2" id="KW-0472">Membrane</keyword>
<gene>
    <name evidence="3" type="ORF">SYYSPA8_33925</name>
</gene>
<feature type="transmembrane region" description="Helical" evidence="2">
    <location>
        <begin position="80"/>
        <end position="98"/>
    </location>
</feature>
<reference evidence="3 4" key="1">
    <citation type="submission" date="2022-10" db="EMBL/GenBank/DDBJ databases">
        <title>Draft genome sequence of Streptomyces sp. YSPA8.</title>
        <authorList>
            <person name="Moriuchi R."/>
            <person name="Dohra H."/>
            <person name="Yamamura H."/>
            <person name="Kodani S."/>
        </authorList>
    </citation>
    <scope>NUCLEOTIDE SEQUENCE [LARGE SCALE GENOMIC DNA]</scope>
    <source>
        <strain evidence="3 4">YSPA8</strain>
    </source>
</reference>
<accession>A0ABQ5P9X9</accession>
<evidence type="ECO:0000256" key="2">
    <source>
        <dbReference type="SAM" id="Phobius"/>
    </source>
</evidence>
<dbReference type="Proteomes" id="UP001291653">
    <property type="component" value="Unassembled WGS sequence"/>
</dbReference>
<comment type="caution">
    <text evidence="3">The sequence shown here is derived from an EMBL/GenBank/DDBJ whole genome shotgun (WGS) entry which is preliminary data.</text>
</comment>
<keyword evidence="2" id="KW-0812">Transmembrane</keyword>
<evidence type="ECO:0008006" key="5">
    <source>
        <dbReference type="Google" id="ProtNLM"/>
    </source>
</evidence>
<dbReference type="PANTHER" id="PTHR34980">
    <property type="entry name" value="INNER MEMBRANE PROTEIN-RELATED-RELATED"/>
    <property type="match status" value="1"/>
</dbReference>
<organism evidence="3 4">
    <name type="scientific">Streptomyces yaizuensis</name>
    <dbReference type="NCBI Taxonomy" id="2989713"/>
    <lineage>
        <taxon>Bacteria</taxon>
        <taxon>Bacillati</taxon>
        <taxon>Actinomycetota</taxon>
        <taxon>Actinomycetes</taxon>
        <taxon>Kitasatosporales</taxon>
        <taxon>Streptomycetaceae</taxon>
        <taxon>Streptomyces</taxon>
    </lineage>
</organism>
<feature type="region of interest" description="Disordered" evidence="1">
    <location>
        <begin position="137"/>
        <end position="197"/>
    </location>
</feature>
<dbReference type="Pfam" id="PF05656">
    <property type="entry name" value="DUF805"/>
    <property type="match status" value="1"/>
</dbReference>
<feature type="transmembrane region" description="Helical" evidence="2">
    <location>
        <begin position="23"/>
        <end position="44"/>
    </location>
</feature>
<dbReference type="EMBL" id="BSBI01000020">
    <property type="protein sequence ID" value="GLF99404.1"/>
    <property type="molecule type" value="Genomic_DNA"/>
</dbReference>
<keyword evidence="4" id="KW-1185">Reference proteome</keyword>
<name>A0ABQ5P9X9_9ACTN</name>
<feature type="transmembrane region" description="Helical" evidence="2">
    <location>
        <begin position="50"/>
        <end position="68"/>
    </location>
</feature>
<proteinExistence type="predicted"/>
<dbReference type="PANTHER" id="PTHR34980:SF2">
    <property type="entry name" value="INNER MEMBRANE PROTEIN YHAH-RELATED"/>
    <property type="match status" value="1"/>
</dbReference>